<dbReference type="InterPro" id="IPR007804">
    <property type="entry name" value="GvpG"/>
</dbReference>
<dbReference type="EMBL" id="FNDJ01000003">
    <property type="protein sequence ID" value="SDH83008.1"/>
    <property type="molecule type" value="Genomic_DNA"/>
</dbReference>
<name>A0A1G8FLN3_9ACTN</name>
<dbReference type="AlphaFoldDB" id="A0A1G8FLN3"/>
<dbReference type="RefSeq" id="WP_090930262.1">
    <property type="nucleotide sequence ID" value="NZ_FNDJ01000003.1"/>
</dbReference>
<accession>A0A1G8FLN3</accession>
<protein>
    <submittedName>
        <fullName evidence="1">Gas vesicle protein G</fullName>
    </submittedName>
</protein>
<dbReference type="OrthoDB" id="3541554at2"/>
<keyword evidence="2" id="KW-1185">Reference proteome</keyword>
<evidence type="ECO:0000313" key="1">
    <source>
        <dbReference type="EMBL" id="SDH83008.1"/>
    </source>
</evidence>
<dbReference type="STRING" id="633440.SAMN05421869_103357"/>
<sequence length="78" mass="8969">MGLLTTILAWPLVVPVRGLIWLGELFQDQIEMETRNPASVRRHLEEIEAAREAGEISEEEQNRAVERVLQLMTATTRR</sequence>
<organism evidence="1 2">
    <name type="scientific">Nonomuraea jiangxiensis</name>
    <dbReference type="NCBI Taxonomy" id="633440"/>
    <lineage>
        <taxon>Bacteria</taxon>
        <taxon>Bacillati</taxon>
        <taxon>Actinomycetota</taxon>
        <taxon>Actinomycetes</taxon>
        <taxon>Streptosporangiales</taxon>
        <taxon>Streptosporangiaceae</taxon>
        <taxon>Nonomuraea</taxon>
    </lineage>
</organism>
<proteinExistence type="predicted"/>
<reference evidence="1 2" key="1">
    <citation type="submission" date="2016-10" db="EMBL/GenBank/DDBJ databases">
        <authorList>
            <person name="de Groot N.N."/>
        </authorList>
    </citation>
    <scope>NUCLEOTIDE SEQUENCE [LARGE SCALE GENOMIC DNA]</scope>
    <source>
        <strain evidence="1 2">CGMCC 4.6533</strain>
    </source>
</reference>
<dbReference type="Proteomes" id="UP000199202">
    <property type="component" value="Unassembled WGS sequence"/>
</dbReference>
<gene>
    <name evidence="1" type="ORF">SAMN05421869_103357</name>
</gene>
<evidence type="ECO:0000313" key="2">
    <source>
        <dbReference type="Proteomes" id="UP000199202"/>
    </source>
</evidence>
<dbReference type="Pfam" id="PF05120">
    <property type="entry name" value="GvpG"/>
    <property type="match status" value="1"/>
</dbReference>